<dbReference type="Gene3D" id="1.25.40.10">
    <property type="entry name" value="Tetratricopeptide repeat domain"/>
    <property type="match status" value="4"/>
</dbReference>
<keyword evidence="6" id="KW-1185">Reference proteome</keyword>
<dbReference type="InterPro" id="IPR011990">
    <property type="entry name" value="TPR-like_helical_dom_sf"/>
</dbReference>
<sequence length="766" mass="85177">MARPKPCHVHPSKPKVRIHISLSNLFRPNSATSDSELRLRPPPSSPASIPPPNRWMSATVRRVRNTLKVCSSSPFVPSPSNSHSSQTLISSTLTLTLPPKTLNSQLSQCCSTSSSSSVDRNFDFLQQFSPFPLRNSSNSSIIVINSNERRRIVVGLATMIKQQQGYLLKGFSRNFCPYFLVQIMKLFENRQIAFAFFKFSFGDDSKETLRSCCLAAHLLAAGGLRFFAQDLLSGVIARIGFCRSWEVVGFMWGEHHKYESDFSVLDSLMRAFLNAEMSSRALEMVDRMREVGATPSLSAVTILFKLLLGIGDYGSVWKLFRDLVHKGPCPVNYTFNVIILGFVRKGYLQIGENLFHIMRKFQCEPDVYTYNILINACCIRGQTSDGLALLHLMVGSGCNPSIVTFSTVINTMCKEGNVVEARKLFDGIQEIGVFPNTIMYNTLIDGYVKARDIGQANMLYEEMRNKGVAADVVTFNILVAGHYKYGREEDVDRLIRDLLMSGLLPDCSLSDISVAGLCWAGRLDEAMKILEDMLEKGIAISVLSFNSVIAAYSHAGLEDRAFEAYKIMVKFGLSPSSSTCSSLLMALSKKGKLQEARKLMNVMIEKGYPVNIVAFTVILDGYFRTGGVQAAQSLWEEMQSRGMSPDAVAFSAMIDGLSKAGLVEEAYNVFLEMLGKGFVPNNYAYNSLIGGFCNCGRLSEALKLEKEMKQRGLLPDIFTINMIINGLKFLVLSSIRVVSLIERIVQTSLRNRARWSFVDEPQCTDG</sequence>
<dbReference type="GO" id="GO:0003729">
    <property type="term" value="F:mRNA binding"/>
    <property type="evidence" value="ECO:0007669"/>
    <property type="project" value="TreeGrafter"/>
</dbReference>
<feature type="repeat" description="PPR" evidence="2">
    <location>
        <begin position="576"/>
        <end position="610"/>
    </location>
</feature>
<dbReference type="PROSITE" id="PS51375">
    <property type="entry name" value="PPR"/>
    <property type="match status" value="12"/>
</dbReference>
<feature type="repeat" description="PPR" evidence="2">
    <location>
        <begin position="541"/>
        <end position="575"/>
    </location>
</feature>
<reference evidence="5 6" key="2">
    <citation type="submission" date="2020-07" db="EMBL/GenBank/DDBJ databases">
        <title>Genome assembly of wild tea tree DASZ reveals pedigree and selection history of tea varieties.</title>
        <authorList>
            <person name="Zhang W."/>
        </authorList>
    </citation>
    <scope>NUCLEOTIDE SEQUENCE [LARGE SCALE GENOMIC DNA]</scope>
    <source>
        <strain evidence="6">cv. G240</strain>
        <tissue evidence="5">Leaf</tissue>
    </source>
</reference>
<feature type="compositionally biased region" description="Pro residues" evidence="3">
    <location>
        <begin position="40"/>
        <end position="53"/>
    </location>
</feature>
<accession>A0A7J7H448</accession>
<feature type="repeat" description="PPR" evidence="2">
    <location>
        <begin position="401"/>
        <end position="435"/>
    </location>
</feature>
<dbReference type="Proteomes" id="UP000593564">
    <property type="component" value="Unassembled WGS sequence"/>
</dbReference>
<feature type="repeat" description="PPR" evidence="2">
    <location>
        <begin position="611"/>
        <end position="645"/>
    </location>
</feature>
<dbReference type="EMBL" id="JACBKZ010000007">
    <property type="protein sequence ID" value="KAF5946486.1"/>
    <property type="molecule type" value="Genomic_DNA"/>
</dbReference>
<dbReference type="AlphaFoldDB" id="A0A7J7H448"/>
<evidence type="ECO:0000256" key="3">
    <source>
        <dbReference type="SAM" id="MobiDB-lite"/>
    </source>
</evidence>
<feature type="domain" description="Pentatricopeptide repeat-containing protein-mitochondrial" evidence="4">
    <location>
        <begin position="528"/>
        <end position="637"/>
    </location>
</feature>
<feature type="repeat" description="PPR" evidence="2">
    <location>
        <begin position="471"/>
        <end position="505"/>
    </location>
</feature>
<feature type="repeat" description="PPR" evidence="2">
    <location>
        <begin position="506"/>
        <end position="540"/>
    </location>
</feature>
<gene>
    <name evidence="5" type="ORF">HYC85_016714</name>
</gene>
<feature type="repeat" description="PPR" evidence="2">
    <location>
        <begin position="261"/>
        <end position="295"/>
    </location>
</feature>
<dbReference type="Pfam" id="PF23276">
    <property type="entry name" value="TPR_24"/>
    <property type="match status" value="1"/>
</dbReference>
<reference evidence="6" key="1">
    <citation type="journal article" date="2020" name="Nat. Commun.">
        <title>Genome assembly of wild tea tree DASZ reveals pedigree and selection history of tea varieties.</title>
        <authorList>
            <person name="Zhang W."/>
            <person name="Zhang Y."/>
            <person name="Qiu H."/>
            <person name="Guo Y."/>
            <person name="Wan H."/>
            <person name="Zhang X."/>
            <person name="Scossa F."/>
            <person name="Alseekh S."/>
            <person name="Zhang Q."/>
            <person name="Wang P."/>
            <person name="Xu L."/>
            <person name="Schmidt M.H."/>
            <person name="Jia X."/>
            <person name="Li D."/>
            <person name="Zhu A."/>
            <person name="Guo F."/>
            <person name="Chen W."/>
            <person name="Ni D."/>
            <person name="Usadel B."/>
            <person name="Fernie A.R."/>
            <person name="Wen W."/>
        </authorList>
    </citation>
    <scope>NUCLEOTIDE SEQUENCE [LARGE SCALE GENOMIC DNA]</scope>
    <source>
        <strain evidence="6">cv. G240</strain>
    </source>
</reference>
<dbReference type="Pfam" id="PF01535">
    <property type="entry name" value="PPR"/>
    <property type="match status" value="1"/>
</dbReference>
<dbReference type="PANTHER" id="PTHR47932:SF34">
    <property type="entry name" value="OS10G0147250 PROTEIN"/>
    <property type="match status" value="1"/>
</dbReference>
<feature type="region of interest" description="Disordered" evidence="3">
    <location>
        <begin position="30"/>
        <end position="54"/>
    </location>
</feature>
<dbReference type="InterPro" id="IPR057027">
    <property type="entry name" value="TPR_mt"/>
</dbReference>
<name>A0A7J7H448_CAMSI</name>
<protein>
    <recommendedName>
        <fullName evidence="4">Pentatricopeptide repeat-containing protein-mitochondrial domain-containing protein</fullName>
    </recommendedName>
</protein>
<feature type="repeat" description="PPR" evidence="2">
    <location>
        <begin position="436"/>
        <end position="470"/>
    </location>
</feature>
<evidence type="ECO:0000256" key="1">
    <source>
        <dbReference type="ARBA" id="ARBA00022737"/>
    </source>
</evidence>
<evidence type="ECO:0000256" key="2">
    <source>
        <dbReference type="PROSITE-ProRule" id="PRU00708"/>
    </source>
</evidence>
<feature type="repeat" description="PPR" evidence="2">
    <location>
        <begin position="681"/>
        <end position="715"/>
    </location>
</feature>
<feature type="repeat" description="PPR" evidence="2">
    <location>
        <begin position="366"/>
        <end position="400"/>
    </location>
</feature>
<feature type="repeat" description="PPR" evidence="2">
    <location>
        <begin position="646"/>
        <end position="680"/>
    </location>
</feature>
<evidence type="ECO:0000259" key="4">
    <source>
        <dbReference type="Pfam" id="PF23276"/>
    </source>
</evidence>
<dbReference type="InterPro" id="IPR002885">
    <property type="entry name" value="PPR_rpt"/>
</dbReference>
<dbReference type="PANTHER" id="PTHR47932">
    <property type="entry name" value="ATPASE EXPRESSION PROTEIN 3"/>
    <property type="match status" value="1"/>
</dbReference>
<evidence type="ECO:0000313" key="6">
    <source>
        <dbReference type="Proteomes" id="UP000593564"/>
    </source>
</evidence>
<dbReference type="Pfam" id="PF12854">
    <property type="entry name" value="PPR_1"/>
    <property type="match status" value="1"/>
</dbReference>
<organism evidence="5 6">
    <name type="scientific">Camellia sinensis</name>
    <name type="common">Tea plant</name>
    <name type="synonym">Thea sinensis</name>
    <dbReference type="NCBI Taxonomy" id="4442"/>
    <lineage>
        <taxon>Eukaryota</taxon>
        <taxon>Viridiplantae</taxon>
        <taxon>Streptophyta</taxon>
        <taxon>Embryophyta</taxon>
        <taxon>Tracheophyta</taxon>
        <taxon>Spermatophyta</taxon>
        <taxon>Magnoliopsida</taxon>
        <taxon>eudicotyledons</taxon>
        <taxon>Gunneridae</taxon>
        <taxon>Pentapetalae</taxon>
        <taxon>asterids</taxon>
        <taxon>Ericales</taxon>
        <taxon>Theaceae</taxon>
        <taxon>Camellia</taxon>
    </lineage>
</organism>
<proteinExistence type="predicted"/>
<comment type="caution">
    <text evidence="5">The sequence shown here is derived from an EMBL/GenBank/DDBJ whole genome shotgun (WGS) entry which is preliminary data.</text>
</comment>
<evidence type="ECO:0000313" key="5">
    <source>
        <dbReference type="EMBL" id="KAF5946486.1"/>
    </source>
</evidence>
<dbReference type="Pfam" id="PF13041">
    <property type="entry name" value="PPR_2"/>
    <property type="match status" value="3"/>
</dbReference>
<feature type="repeat" description="PPR" evidence="2">
    <location>
        <begin position="331"/>
        <end position="365"/>
    </location>
</feature>
<keyword evidence="1" id="KW-0677">Repeat</keyword>
<dbReference type="NCBIfam" id="TIGR00756">
    <property type="entry name" value="PPR"/>
    <property type="match status" value="8"/>
</dbReference>